<dbReference type="InterPro" id="IPR036513">
    <property type="entry name" value="STAS_dom_sf"/>
</dbReference>
<dbReference type="Proteomes" id="UP000615326">
    <property type="component" value="Unassembled WGS sequence"/>
</dbReference>
<dbReference type="SUPFAM" id="SSF52091">
    <property type="entry name" value="SpoIIaa-like"/>
    <property type="match status" value="1"/>
</dbReference>
<feature type="transmembrane region" description="Helical" evidence="5">
    <location>
        <begin position="380"/>
        <end position="404"/>
    </location>
</feature>
<evidence type="ECO:0000256" key="5">
    <source>
        <dbReference type="SAM" id="Phobius"/>
    </source>
</evidence>
<reference evidence="7 8" key="1">
    <citation type="journal article" date="2020" name="Int. J. Syst. Evol. Microbiol.">
        <title>Novel acetic acid bacteria from cider fermentations: Acetobacter conturbans sp. nov. and Acetobacter fallax sp. nov.</title>
        <authorList>
            <person name="Sombolestani A.S."/>
            <person name="Cleenwerck I."/>
            <person name="Cnockaert M."/>
            <person name="Borremans W."/>
            <person name="Wieme A.D."/>
            <person name="De Vuyst L."/>
            <person name="Vandamme P."/>
        </authorList>
    </citation>
    <scope>NUCLEOTIDE SEQUENCE [LARGE SCALE GENOMIC DNA]</scope>
    <source>
        <strain evidence="7 8">LMG 1637</strain>
    </source>
</reference>
<feature type="transmembrane region" description="Helical" evidence="5">
    <location>
        <begin position="172"/>
        <end position="189"/>
    </location>
</feature>
<feature type="transmembrane region" description="Helical" evidence="5">
    <location>
        <begin position="201"/>
        <end position="225"/>
    </location>
</feature>
<protein>
    <submittedName>
        <fullName evidence="7">STAS domain-containing protein</fullName>
    </submittedName>
</protein>
<proteinExistence type="predicted"/>
<keyword evidence="2 5" id="KW-0812">Transmembrane</keyword>
<feature type="transmembrane region" description="Helical" evidence="5">
    <location>
        <begin position="342"/>
        <end position="360"/>
    </location>
</feature>
<feature type="domain" description="STAS" evidence="6">
    <location>
        <begin position="432"/>
        <end position="547"/>
    </location>
</feature>
<dbReference type="Gene3D" id="3.30.750.24">
    <property type="entry name" value="STAS domain"/>
    <property type="match status" value="1"/>
</dbReference>
<dbReference type="CDD" id="cd07042">
    <property type="entry name" value="STAS_SulP_like_sulfate_transporter"/>
    <property type="match status" value="1"/>
</dbReference>
<dbReference type="PROSITE" id="PS50801">
    <property type="entry name" value="STAS"/>
    <property type="match status" value="1"/>
</dbReference>
<keyword evidence="4 5" id="KW-0472">Membrane</keyword>
<keyword evidence="3 5" id="KW-1133">Transmembrane helix</keyword>
<feature type="transmembrane region" description="Helical" evidence="5">
    <location>
        <begin position="39"/>
        <end position="60"/>
    </location>
</feature>
<dbReference type="InterPro" id="IPR011547">
    <property type="entry name" value="SLC26A/SulP_dom"/>
</dbReference>
<feature type="transmembrane region" description="Helical" evidence="5">
    <location>
        <begin position="320"/>
        <end position="336"/>
    </location>
</feature>
<evidence type="ECO:0000256" key="2">
    <source>
        <dbReference type="ARBA" id="ARBA00022692"/>
    </source>
</evidence>
<comment type="subcellular location">
    <subcellularLocation>
        <location evidence="1">Membrane</location>
        <topology evidence="1">Multi-pass membrane protein</topology>
    </subcellularLocation>
</comment>
<dbReference type="InterPro" id="IPR001902">
    <property type="entry name" value="SLC26A/SulP_fam"/>
</dbReference>
<dbReference type="InterPro" id="IPR002645">
    <property type="entry name" value="STAS_dom"/>
</dbReference>
<evidence type="ECO:0000313" key="8">
    <source>
        <dbReference type="Proteomes" id="UP000615326"/>
    </source>
</evidence>
<evidence type="ECO:0000259" key="6">
    <source>
        <dbReference type="PROSITE" id="PS50801"/>
    </source>
</evidence>
<dbReference type="RefSeq" id="WP_173575579.1">
    <property type="nucleotide sequence ID" value="NZ_WOSW01000001.1"/>
</dbReference>
<dbReference type="Pfam" id="PF00916">
    <property type="entry name" value="Sulfate_transp"/>
    <property type="match status" value="1"/>
</dbReference>
<keyword evidence="8" id="KW-1185">Reference proteome</keyword>
<feature type="transmembrane region" description="Helical" evidence="5">
    <location>
        <begin position="94"/>
        <end position="115"/>
    </location>
</feature>
<feature type="transmembrane region" description="Helical" evidence="5">
    <location>
        <begin position="245"/>
        <end position="264"/>
    </location>
</feature>
<accession>A0ABX0K6T0</accession>
<evidence type="ECO:0000256" key="4">
    <source>
        <dbReference type="ARBA" id="ARBA00023136"/>
    </source>
</evidence>
<dbReference type="Pfam" id="PF01740">
    <property type="entry name" value="STAS"/>
    <property type="match status" value="1"/>
</dbReference>
<evidence type="ECO:0000313" key="7">
    <source>
        <dbReference type="EMBL" id="NHO30966.1"/>
    </source>
</evidence>
<evidence type="ECO:0000256" key="1">
    <source>
        <dbReference type="ARBA" id="ARBA00004141"/>
    </source>
</evidence>
<dbReference type="EMBL" id="WOSW01000001">
    <property type="protein sequence ID" value="NHO30966.1"/>
    <property type="molecule type" value="Genomic_DNA"/>
</dbReference>
<feature type="transmembrane region" description="Helical" evidence="5">
    <location>
        <begin position="127"/>
        <end position="145"/>
    </location>
</feature>
<name>A0ABX0K6T0_9PROT</name>
<organism evidence="7 8">
    <name type="scientific">Acetobacter fallax</name>
    <dbReference type="NCBI Taxonomy" id="1737473"/>
    <lineage>
        <taxon>Bacteria</taxon>
        <taxon>Pseudomonadati</taxon>
        <taxon>Pseudomonadota</taxon>
        <taxon>Alphaproteobacteria</taxon>
        <taxon>Acetobacterales</taxon>
        <taxon>Acetobacteraceae</taxon>
        <taxon>Acetobacter</taxon>
    </lineage>
</organism>
<gene>
    <name evidence="7" type="ORF">GOB84_00025</name>
</gene>
<evidence type="ECO:0000256" key="3">
    <source>
        <dbReference type="ARBA" id="ARBA00022989"/>
    </source>
</evidence>
<dbReference type="PANTHER" id="PTHR11814">
    <property type="entry name" value="SULFATE TRANSPORTER"/>
    <property type="match status" value="1"/>
</dbReference>
<comment type="caution">
    <text evidence="7">The sequence shown here is derived from an EMBL/GenBank/DDBJ whole genome shotgun (WGS) entry which is preliminary data.</text>
</comment>
<sequence>MTTPPAPQRRSPTGICRDVLAGVTLASVNIPQVLGYTRIAAMPAVTGLYTVLLPPLAFAFLGSSKHLVVAADSATAAILSSGLAPLAVPGSPDYIAMVSVVAILCAAFLLIGRLFRLGFLADFLSRTVLAGFVAGVGVQVSISMLPEMLGISTAYHNQIMILYDIVRNVSNIHHLTFAITFATLALLFLGRRFLPRVPAPLLAVIASVIASKTLYLSTQGVATIGPVASGLPDFHIPVIGWNRTLALLPVAASCVFVIIAQSIATSRSFAGVFHEKIDANADILGLSAANLVAAISGTFTVNGSPTQTAMAVRAGARTQLAQITFAAVALCVLLFLTGPLEYLPRCVLAAIVFLVAIDMIDVRTIRAIRPESPGEFRLALVTAAAVVGIGVQQGIFLAIALSLFRHVRHSYEPHTTILHQEADEHGFEAEPVAPGEETEPGLIIYRFSADLFYANCTRFADDIHTLIDHAPTPVRCIVVDASAMTDIDYSASAALRDLLHSLQDRGISIWFGRVSPYLFADMTRHRITTVLPPQNIYPTLHRALASARAVLAATTRQPSSPPPLPFVHPIA</sequence>